<dbReference type="SUPFAM" id="SSF81606">
    <property type="entry name" value="PP2C-like"/>
    <property type="match status" value="1"/>
</dbReference>
<dbReference type="InterPro" id="IPR052016">
    <property type="entry name" value="Bact_Sigma-Reg"/>
</dbReference>
<dbReference type="EC" id="3.1.3.16" evidence="4"/>
<dbReference type="EMBL" id="CP059066">
    <property type="protein sequence ID" value="QSQ08466.1"/>
    <property type="molecule type" value="Genomic_DNA"/>
</dbReference>
<feature type="transmembrane region" description="Helical" evidence="2">
    <location>
        <begin position="87"/>
        <end position="104"/>
    </location>
</feature>
<dbReference type="InterPro" id="IPR045768">
    <property type="entry name" value="SpoIIE_N"/>
</dbReference>
<dbReference type="GO" id="GO:0004722">
    <property type="term" value="F:protein serine/threonine phosphatase activity"/>
    <property type="evidence" value="ECO:0007669"/>
    <property type="project" value="UniProtKB-EC"/>
</dbReference>
<dbReference type="KEGG" id="kme:H0A61_00788"/>
<feature type="transmembrane region" description="Helical" evidence="2">
    <location>
        <begin position="210"/>
        <end position="236"/>
    </location>
</feature>
<dbReference type="RefSeq" id="WP_206708678.1">
    <property type="nucleotide sequence ID" value="NZ_CP059066.1"/>
</dbReference>
<keyword evidence="2" id="KW-0812">Transmembrane</keyword>
<dbReference type="SMART" id="SM00331">
    <property type="entry name" value="PP2C_SIG"/>
    <property type="match status" value="1"/>
</dbReference>
<evidence type="ECO:0000256" key="2">
    <source>
        <dbReference type="SAM" id="Phobius"/>
    </source>
</evidence>
<keyword evidence="5" id="KW-1185">Reference proteome</keyword>
<dbReference type="Pfam" id="PF07228">
    <property type="entry name" value="SpoIIE"/>
    <property type="match status" value="1"/>
</dbReference>
<accession>A0A8A0RMN8</accession>
<feature type="transmembrane region" description="Helical" evidence="2">
    <location>
        <begin position="180"/>
        <end position="204"/>
    </location>
</feature>
<dbReference type="AlphaFoldDB" id="A0A8A0RMN8"/>
<feature type="transmembrane region" description="Helical" evidence="2">
    <location>
        <begin position="295"/>
        <end position="311"/>
    </location>
</feature>
<feature type="transmembrane region" description="Helical" evidence="2">
    <location>
        <begin position="266"/>
        <end position="283"/>
    </location>
</feature>
<organism evidence="4 5">
    <name type="scientific">Koleobacter methoxysyntrophicus</name>
    <dbReference type="NCBI Taxonomy" id="2751313"/>
    <lineage>
        <taxon>Bacteria</taxon>
        <taxon>Bacillati</taxon>
        <taxon>Bacillota</taxon>
        <taxon>Clostridia</taxon>
        <taxon>Koleobacterales</taxon>
        <taxon>Koleobacteraceae</taxon>
        <taxon>Koleobacter</taxon>
    </lineage>
</organism>
<dbReference type="Gene3D" id="3.60.40.10">
    <property type="entry name" value="PPM-type phosphatase domain"/>
    <property type="match status" value="1"/>
</dbReference>
<dbReference type="PROSITE" id="PS51746">
    <property type="entry name" value="PPM_2"/>
    <property type="match status" value="1"/>
</dbReference>
<protein>
    <submittedName>
        <fullName evidence="4">Stage II sporulation protein E</fullName>
        <ecNumber evidence="4">3.1.3.16</ecNumber>
    </submittedName>
</protein>
<feature type="transmembrane region" description="Helical" evidence="2">
    <location>
        <begin position="30"/>
        <end position="53"/>
    </location>
</feature>
<feature type="transmembrane region" description="Helical" evidence="2">
    <location>
        <begin position="138"/>
        <end position="159"/>
    </location>
</feature>
<keyword evidence="2" id="KW-1133">Transmembrane helix</keyword>
<evidence type="ECO:0000313" key="4">
    <source>
        <dbReference type="EMBL" id="QSQ08466.1"/>
    </source>
</evidence>
<evidence type="ECO:0000256" key="1">
    <source>
        <dbReference type="ARBA" id="ARBA00022801"/>
    </source>
</evidence>
<evidence type="ECO:0000259" key="3">
    <source>
        <dbReference type="PROSITE" id="PS51746"/>
    </source>
</evidence>
<dbReference type="PANTHER" id="PTHR43156:SF2">
    <property type="entry name" value="STAGE II SPORULATION PROTEIN E"/>
    <property type="match status" value="1"/>
</dbReference>
<gene>
    <name evidence="4" type="primary">spoIIE_1</name>
    <name evidence="4" type="ORF">H0A61_00788</name>
</gene>
<feature type="transmembrane region" description="Helical" evidence="2">
    <location>
        <begin position="111"/>
        <end position="132"/>
    </location>
</feature>
<proteinExistence type="predicted"/>
<dbReference type="Pfam" id="PF19732">
    <property type="entry name" value="SpoIIE_N"/>
    <property type="match status" value="1"/>
</dbReference>
<feature type="transmembrane region" description="Helical" evidence="2">
    <location>
        <begin position="243"/>
        <end position="260"/>
    </location>
</feature>
<reference evidence="4" key="1">
    <citation type="submission" date="2020-07" db="EMBL/GenBank/DDBJ databases">
        <title>Koleobacter methoxysyntrophicus gen. nov., sp. nov., a novel anaerobic bacterium isolated from deep subsurface oil field and proposal of Koleobacterales ord. nov. in the phylum Firmicutes.</title>
        <authorList>
            <person name="Sakamoto S."/>
            <person name="Tamaki H."/>
        </authorList>
    </citation>
    <scope>NUCLEOTIDE SEQUENCE</scope>
    <source>
        <strain evidence="4">NRmbB1</strain>
    </source>
</reference>
<keyword evidence="2" id="KW-0472">Membrane</keyword>
<dbReference type="InterPro" id="IPR001932">
    <property type="entry name" value="PPM-type_phosphatase-like_dom"/>
</dbReference>
<feature type="transmembrane region" description="Helical" evidence="2">
    <location>
        <begin position="65"/>
        <end position="81"/>
    </location>
</feature>
<dbReference type="Proteomes" id="UP000662904">
    <property type="component" value="Chromosome"/>
</dbReference>
<sequence>MTNKTEALLYQKAFYKKAGILLNPVLKEGISLSIIGFLLGRVSIMEGLFPFGVSYFASVCGSRKRFLGVGIGVISGLLYANPGVESLRYILSIFLFTIIYVTYIKRWGKNLIGASFIIFGTTLLSSIFYIMIKGFLLFDILIAVFEAAMILILSLIFSCGMPAVMTHENNAREALTSEKVLPFAILGGLILVSISDFSIFGLSIKNIVEILVIFLAGYIGGVGLSSTSSIIFPLIYTITSKTSPVIIGVYAFGGILAGIFREMGKLGIAAGFFMGITLMNFYINSYTSIIVPPKDFLAALLFFMMIPKKVLNPLRMSFADGGRGDISRDIVNQRLVELTSEKLKDLSRVLNQLACAFNSVTAEEKAIGEKNLSKLYTQISCSICGDCHMAKTCWEREFYRTYREIFDLISVVEHSYDNLNEQDLSEFFNKRCVKVPQIIEMIRSFIMTYRKNYYIQKRMLESRKLVATQLEGVSRIVKDFAREMKSEFRFNRELEDRISLKLRERGIRANRVFAMDYGGGKTEVYIDKSSCYGKRHCNSEIPVVISEVLGKKVVVKVSRCTLKDGARKCQLRLIPAESYEVAVGVAAVPKSTSRISGDTYSFNKLDNGRFMLAISDGMGIGEEAAEESDATISLLEQLLGAGFDKDITIKTINSTLILRSLQETFSTIDLAMIDLYNAELDLVKIGAPVSFIKKGKKVDVLKASTLPVGIVEDIQVESIQRKLEAGDFIIMMSDGLMDTVNSDINQEEWLKDVISKLDTKNPQEMADTILRTVKTASNNHIRDDMTVLVAKVWERS</sequence>
<dbReference type="InterPro" id="IPR036457">
    <property type="entry name" value="PPM-type-like_dom_sf"/>
</dbReference>
<dbReference type="InterPro" id="IPR014221">
    <property type="entry name" value="SpoII_E"/>
</dbReference>
<evidence type="ECO:0000313" key="5">
    <source>
        <dbReference type="Proteomes" id="UP000662904"/>
    </source>
</evidence>
<dbReference type="NCBIfam" id="TIGR02865">
    <property type="entry name" value="spore_II_E"/>
    <property type="match status" value="1"/>
</dbReference>
<feature type="domain" description="PPM-type phosphatase" evidence="3">
    <location>
        <begin position="582"/>
        <end position="792"/>
    </location>
</feature>
<dbReference type="PANTHER" id="PTHR43156">
    <property type="entry name" value="STAGE II SPORULATION PROTEIN E-RELATED"/>
    <property type="match status" value="1"/>
</dbReference>
<name>A0A8A0RMN8_9FIRM</name>
<keyword evidence="1 4" id="KW-0378">Hydrolase</keyword>